<sequence>MRKWTLRKEQPTWSWPNLHVKMHENAWHLVFDFWLQQLISSKDLVLVDVAPYACNKDSLHLPKKMEKVGYFGRLKIEEGTVHYTNCEPHSIWSPHFIFTWTCKIAKREPGQLEASVMPPSTKGLGQGRANLARDRTQNPRSVPERRTPKATLATPGRSFLTAVAGRIPLAVAPCKTQPGIVFSPTPNTVSWLTHCTFGVLRSPQDNHKVQELFTSHGVEGVTVSRAGDRSVLVCFPSTLAMSQFFLQESDWVQAYFISLEPWRQGLGPVNRSCWISVRGIPLQAWCKDFFTLVALFIGDLVCVAEETLNRTRLDCAKLRVITYSSHPISKTVPVMVDGQSYDTFISESSPCCDLQVNPAGCTLSETTPEPRFNSEHGPQNPVGNKPITNDLVESRAESTPGSPDPFRLMPIIQKCAIQEENQRTNKEVGGNPSVESHPPPPSGNSARDCPPQLDPVTLDIGFDKPIQIFNSFSPLANTEAQEQALDLAIQQRRVTVRKRAVSHKSESLWASSSEGVQVHTSPASSECSEYPSSLLTPAEQEAFATLQIGQELG</sequence>
<reference evidence="2" key="1">
    <citation type="submission" date="2022-02" db="EMBL/GenBank/DDBJ databases">
        <authorList>
            <person name="Henning P.M."/>
            <person name="McCubbin A.G."/>
            <person name="Shore J.S."/>
        </authorList>
    </citation>
    <scope>NUCLEOTIDE SEQUENCE</scope>
    <source>
        <strain evidence="2">F60SS</strain>
        <tissue evidence="2">Leaves</tissue>
    </source>
</reference>
<feature type="compositionally biased region" description="Basic and acidic residues" evidence="1">
    <location>
        <begin position="131"/>
        <end position="147"/>
    </location>
</feature>
<feature type="region of interest" description="Disordered" evidence="1">
    <location>
        <begin position="422"/>
        <end position="453"/>
    </location>
</feature>
<evidence type="ECO:0000256" key="1">
    <source>
        <dbReference type="SAM" id="MobiDB-lite"/>
    </source>
</evidence>
<keyword evidence="3" id="KW-1185">Reference proteome</keyword>
<reference evidence="2" key="2">
    <citation type="journal article" date="2023" name="Plants (Basel)">
        <title>Annotation of the Turnera subulata (Passifloraceae) Draft Genome Reveals the S-Locus Evolved after the Divergence of Turneroideae from Passifloroideae in a Stepwise Manner.</title>
        <authorList>
            <person name="Henning P.M."/>
            <person name="Roalson E.H."/>
            <person name="Mir W."/>
            <person name="McCubbin A.G."/>
            <person name="Shore J.S."/>
        </authorList>
    </citation>
    <scope>NUCLEOTIDE SEQUENCE</scope>
    <source>
        <strain evidence="2">F60SS</strain>
    </source>
</reference>
<evidence type="ECO:0000313" key="3">
    <source>
        <dbReference type="Proteomes" id="UP001141552"/>
    </source>
</evidence>
<feature type="region of interest" description="Disordered" evidence="1">
    <location>
        <begin position="363"/>
        <end position="388"/>
    </location>
</feature>
<dbReference type="EMBL" id="JAKUCV010002218">
    <property type="protein sequence ID" value="KAJ4843491.1"/>
    <property type="molecule type" value="Genomic_DNA"/>
</dbReference>
<dbReference type="PANTHER" id="PTHR34427:SF5">
    <property type="entry name" value="DUF4283 DOMAIN-CONTAINING PROTEIN"/>
    <property type="match status" value="1"/>
</dbReference>
<organism evidence="2 3">
    <name type="scientific">Turnera subulata</name>
    <dbReference type="NCBI Taxonomy" id="218843"/>
    <lineage>
        <taxon>Eukaryota</taxon>
        <taxon>Viridiplantae</taxon>
        <taxon>Streptophyta</taxon>
        <taxon>Embryophyta</taxon>
        <taxon>Tracheophyta</taxon>
        <taxon>Spermatophyta</taxon>
        <taxon>Magnoliopsida</taxon>
        <taxon>eudicotyledons</taxon>
        <taxon>Gunneridae</taxon>
        <taxon>Pentapetalae</taxon>
        <taxon>rosids</taxon>
        <taxon>fabids</taxon>
        <taxon>Malpighiales</taxon>
        <taxon>Passifloraceae</taxon>
        <taxon>Turnera</taxon>
    </lineage>
</organism>
<name>A0A9Q0G5F5_9ROSI</name>
<gene>
    <name evidence="2" type="ORF">Tsubulata_047480</name>
</gene>
<dbReference type="Proteomes" id="UP001141552">
    <property type="component" value="Unassembled WGS sequence"/>
</dbReference>
<protein>
    <recommendedName>
        <fullName evidence="4">DUF4283 domain-containing protein</fullName>
    </recommendedName>
</protein>
<accession>A0A9Q0G5F5</accession>
<comment type="caution">
    <text evidence="2">The sequence shown here is derived from an EMBL/GenBank/DDBJ whole genome shotgun (WGS) entry which is preliminary data.</text>
</comment>
<proteinExistence type="predicted"/>
<feature type="region of interest" description="Disordered" evidence="1">
    <location>
        <begin position="114"/>
        <end position="149"/>
    </location>
</feature>
<evidence type="ECO:0008006" key="4">
    <source>
        <dbReference type="Google" id="ProtNLM"/>
    </source>
</evidence>
<dbReference type="PANTHER" id="PTHR34427">
    <property type="entry name" value="DUF4283 DOMAIN PROTEIN"/>
    <property type="match status" value="1"/>
</dbReference>
<evidence type="ECO:0000313" key="2">
    <source>
        <dbReference type="EMBL" id="KAJ4843491.1"/>
    </source>
</evidence>
<dbReference type="AlphaFoldDB" id="A0A9Q0G5F5"/>